<gene>
    <name evidence="6" type="ORF">SAMN05216175_101578</name>
</gene>
<dbReference type="PANTHER" id="PTHR42988">
    <property type="entry name" value="PHOSPHOHYDROLASE"/>
    <property type="match status" value="1"/>
</dbReference>
<evidence type="ECO:0000256" key="1">
    <source>
        <dbReference type="ARBA" id="ARBA00022723"/>
    </source>
</evidence>
<evidence type="ECO:0000256" key="4">
    <source>
        <dbReference type="ARBA" id="ARBA00025742"/>
    </source>
</evidence>
<evidence type="ECO:0000256" key="2">
    <source>
        <dbReference type="ARBA" id="ARBA00022801"/>
    </source>
</evidence>
<comment type="similarity">
    <text evidence="4">Belongs to the cyclic nucleotide phosphodiesterase class-III family.</text>
</comment>
<keyword evidence="3" id="KW-0408">Iron</keyword>
<dbReference type="STRING" id="1045558.SAMN05216175_101578"/>
<dbReference type="EMBL" id="FOOU01000001">
    <property type="protein sequence ID" value="SFF89582.1"/>
    <property type="molecule type" value="Genomic_DNA"/>
</dbReference>
<dbReference type="AlphaFoldDB" id="A0A1I2MDR2"/>
<dbReference type="Proteomes" id="UP000198623">
    <property type="component" value="Unassembled WGS sequence"/>
</dbReference>
<evidence type="ECO:0000313" key="6">
    <source>
        <dbReference type="EMBL" id="SFF89582.1"/>
    </source>
</evidence>
<dbReference type="OrthoDB" id="9784378at2"/>
<dbReference type="PANTHER" id="PTHR42988:SF2">
    <property type="entry name" value="CYCLIC NUCLEOTIDE PHOSPHODIESTERASE CBUA0032-RELATED"/>
    <property type="match status" value="1"/>
</dbReference>
<proteinExistence type="inferred from homology"/>
<feature type="domain" description="Calcineurin-like phosphoesterase" evidence="5">
    <location>
        <begin position="4"/>
        <end position="192"/>
    </location>
</feature>
<dbReference type="SUPFAM" id="SSF56300">
    <property type="entry name" value="Metallo-dependent phosphatases"/>
    <property type="match status" value="1"/>
</dbReference>
<dbReference type="InterPro" id="IPR004843">
    <property type="entry name" value="Calcineurin-like_PHP"/>
</dbReference>
<sequence length="253" mass="28564">MDKMRVVQVTDCHLQENADEPFKGLNPEQRLLSTLQQLRSEDADSDLLLLSGDLVHHGYASGYQRLQRYTDGMAKEIRWIPGNHDDAVRMREYQTLSQKVFVQGNWCIIMLDSTAEPDGKGSGALSQTELDWLAGVVSEHSDKYLLLVLHHPPVAVGSQWQDSIMLANAEAFWAQLKKYKNLKLIVCGHLHQAHQIEMEQVCVLATPATAPQFKVSTVEPEMESDPYLSQPAYRVIDLLPDGKFTTRVKRVPV</sequence>
<dbReference type="Pfam" id="PF00149">
    <property type="entry name" value="Metallophos"/>
    <property type="match status" value="1"/>
</dbReference>
<organism evidence="6 7">
    <name type="scientific">Neptunomonas qingdaonensis</name>
    <dbReference type="NCBI Taxonomy" id="1045558"/>
    <lineage>
        <taxon>Bacteria</taxon>
        <taxon>Pseudomonadati</taxon>
        <taxon>Pseudomonadota</taxon>
        <taxon>Gammaproteobacteria</taxon>
        <taxon>Oceanospirillales</taxon>
        <taxon>Oceanospirillaceae</taxon>
        <taxon>Neptunomonas</taxon>
    </lineage>
</organism>
<name>A0A1I2MDR2_9GAMM</name>
<keyword evidence="2" id="KW-0378">Hydrolase</keyword>
<evidence type="ECO:0000256" key="3">
    <source>
        <dbReference type="ARBA" id="ARBA00023004"/>
    </source>
</evidence>
<keyword evidence="1" id="KW-0479">Metal-binding</keyword>
<evidence type="ECO:0000259" key="5">
    <source>
        <dbReference type="Pfam" id="PF00149"/>
    </source>
</evidence>
<dbReference type="GO" id="GO:0016787">
    <property type="term" value="F:hydrolase activity"/>
    <property type="evidence" value="ECO:0007669"/>
    <property type="project" value="UniProtKB-KW"/>
</dbReference>
<reference evidence="7" key="1">
    <citation type="submission" date="2016-10" db="EMBL/GenBank/DDBJ databases">
        <authorList>
            <person name="Varghese N."/>
            <person name="Submissions S."/>
        </authorList>
    </citation>
    <scope>NUCLEOTIDE SEQUENCE [LARGE SCALE GENOMIC DNA]</scope>
    <source>
        <strain evidence="7">CGMCC 1.10971</strain>
    </source>
</reference>
<dbReference type="RefSeq" id="WP_090724076.1">
    <property type="nucleotide sequence ID" value="NZ_FOOU01000001.1"/>
</dbReference>
<dbReference type="Gene3D" id="3.60.21.10">
    <property type="match status" value="1"/>
</dbReference>
<dbReference type="GO" id="GO:0046872">
    <property type="term" value="F:metal ion binding"/>
    <property type="evidence" value="ECO:0007669"/>
    <property type="project" value="UniProtKB-KW"/>
</dbReference>
<protein>
    <submittedName>
        <fullName evidence="6">Icc protein</fullName>
    </submittedName>
</protein>
<keyword evidence="7" id="KW-1185">Reference proteome</keyword>
<evidence type="ECO:0000313" key="7">
    <source>
        <dbReference type="Proteomes" id="UP000198623"/>
    </source>
</evidence>
<accession>A0A1I2MDR2</accession>
<dbReference type="InterPro" id="IPR029052">
    <property type="entry name" value="Metallo-depent_PP-like"/>
</dbReference>
<dbReference type="InterPro" id="IPR050884">
    <property type="entry name" value="CNP_phosphodiesterase-III"/>
</dbReference>